<evidence type="ECO:0000313" key="3">
    <source>
        <dbReference type="EMBL" id="PIA58436.1"/>
    </source>
</evidence>
<dbReference type="InterPro" id="IPR045606">
    <property type="entry name" value="ATXR3_C"/>
</dbReference>
<feature type="compositionally biased region" description="Acidic residues" evidence="1">
    <location>
        <begin position="1679"/>
        <end position="1709"/>
    </location>
</feature>
<feature type="compositionally biased region" description="Basic and acidic residues" evidence="1">
    <location>
        <begin position="404"/>
        <end position="417"/>
    </location>
</feature>
<feature type="compositionally biased region" description="Basic and acidic residues" evidence="1">
    <location>
        <begin position="58"/>
        <end position="74"/>
    </location>
</feature>
<feature type="region of interest" description="Disordered" evidence="1">
    <location>
        <begin position="244"/>
        <end position="632"/>
    </location>
</feature>
<dbReference type="PANTHER" id="PTHR46655">
    <property type="entry name" value="HISTONE-LYSINE N-METHYLTRANSFERASE ATXR3"/>
    <property type="match status" value="1"/>
</dbReference>
<evidence type="ECO:0000259" key="2">
    <source>
        <dbReference type="PROSITE" id="PS50280"/>
    </source>
</evidence>
<dbReference type="InterPro" id="IPR046341">
    <property type="entry name" value="SET_dom_sf"/>
</dbReference>
<feature type="compositionally biased region" description="Basic residues" evidence="1">
    <location>
        <begin position="487"/>
        <end position="496"/>
    </location>
</feature>
<dbReference type="STRING" id="218851.A0A2G5ERS1"/>
<feature type="compositionally biased region" description="Basic and acidic residues" evidence="1">
    <location>
        <begin position="244"/>
        <end position="325"/>
    </location>
</feature>
<dbReference type="PROSITE" id="PS50280">
    <property type="entry name" value="SET"/>
    <property type="match status" value="1"/>
</dbReference>
<feature type="region of interest" description="Disordered" evidence="1">
    <location>
        <begin position="1676"/>
        <end position="1721"/>
    </location>
</feature>
<name>A0A2G5ERS1_AQUCA</name>
<feature type="compositionally biased region" description="Basic and acidic residues" evidence="1">
    <location>
        <begin position="426"/>
        <end position="438"/>
    </location>
</feature>
<reference evidence="3 4" key="1">
    <citation type="submission" date="2017-09" db="EMBL/GenBank/DDBJ databases">
        <title>WGS assembly of Aquilegia coerulea Goldsmith.</title>
        <authorList>
            <person name="Hodges S."/>
            <person name="Kramer E."/>
            <person name="Nordborg M."/>
            <person name="Tomkins J."/>
            <person name="Borevitz J."/>
            <person name="Derieg N."/>
            <person name="Yan J."/>
            <person name="Mihaltcheva S."/>
            <person name="Hayes R.D."/>
            <person name="Rokhsar D."/>
        </authorList>
    </citation>
    <scope>NUCLEOTIDE SEQUENCE [LARGE SCALE GENOMIC DNA]</scope>
    <source>
        <strain evidence="4">cv. Goldsmith</strain>
    </source>
</reference>
<feature type="compositionally biased region" description="Basic residues" evidence="1">
    <location>
        <begin position="454"/>
        <end position="468"/>
    </location>
</feature>
<feature type="domain" description="SET" evidence="2">
    <location>
        <begin position="1908"/>
        <end position="2043"/>
    </location>
</feature>
<feature type="compositionally biased region" description="Polar residues" evidence="1">
    <location>
        <begin position="1036"/>
        <end position="1051"/>
    </location>
</feature>
<feature type="compositionally biased region" description="Basic and acidic residues" evidence="1">
    <location>
        <begin position="552"/>
        <end position="575"/>
    </location>
</feature>
<feature type="compositionally biased region" description="Basic and acidic residues" evidence="1">
    <location>
        <begin position="371"/>
        <end position="383"/>
    </location>
</feature>
<dbReference type="CDD" id="cd10531">
    <property type="entry name" value="SET_SETD2-like"/>
    <property type="match status" value="1"/>
</dbReference>
<dbReference type="InterPro" id="IPR001214">
    <property type="entry name" value="SET_dom"/>
</dbReference>
<dbReference type="Pfam" id="PF19633">
    <property type="entry name" value="SDG2_C"/>
    <property type="match status" value="1"/>
</dbReference>
<dbReference type="OrthoDB" id="308383at2759"/>
<gene>
    <name evidence="3" type="ORF">AQUCO_00500399v1</name>
</gene>
<accession>A0A2G5ERS1</accession>
<keyword evidence="4" id="KW-1185">Reference proteome</keyword>
<dbReference type="EMBL" id="KZ305022">
    <property type="protein sequence ID" value="PIA58438.1"/>
    <property type="molecule type" value="Genomic_DNA"/>
</dbReference>
<feature type="compositionally biased region" description="Low complexity" evidence="1">
    <location>
        <begin position="75"/>
        <end position="89"/>
    </location>
</feature>
<feature type="compositionally biased region" description="Basic and acidic residues" evidence="1">
    <location>
        <begin position="348"/>
        <end position="357"/>
    </location>
</feature>
<evidence type="ECO:0000256" key="1">
    <source>
        <dbReference type="SAM" id="MobiDB-lite"/>
    </source>
</evidence>
<evidence type="ECO:0000313" key="4">
    <source>
        <dbReference type="Proteomes" id="UP000230069"/>
    </source>
</evidence>
<dbReference type="InterPro" id="IPR057851">
    <property type="entry name" value="ATXR3_GYF"/>
</dbReference>
<feature type="region of interest" description="Disordered" evidence="1">
    <location>
        <begin position="1029"/>
        <end position="1062"/>
    </location>
</feature>
<dbReference type="Pfam" id="PF00856">
    <property type="entry name" value="SET"/>
    <property type="match status" value="1"/>
</dbReference>
<feature type="compositionally biased region" description="Low complexity" evidence="1">
    <location>
        <begin position="390"/>
        <end position="401"/>
    </location>
</feature>
<dbReference type="Proteomes" id="UP000230069">
    <property type="component" value="Unassembled WGS sequence"/>
</dbReference>
<proteinExistence type="predicted"/>
<organism evidence="3 4">
    <name type="scientific">Aquilegia coerulea</name>
    <name type="common">Rocky mountain columbine</name>
    <dbReference type="NCBI Taxonomy" id="218851"/>
    <lineage>
        <taxon>Eukaryota</taxon>
        <taxon>Viridiplantae</taxon>
        <taxon>Streptophyta</taxon>
        <taxon>Embryophyta</taxon>
        <taxon>Tracheophyta</taxon>
        <taxon>Spermatophyta</taxon>
        <taxon>Magnoliopsida</taxon>
        <taxon>Ranunculales</taxon>
        <taxon>Ranunculaceae</taxon>
        <taxon>Thalictroideae</taxon>
        <taxon>Aquilegia</taxon>
    </lineage>
</organism>
<dbReference type="Gene3D" id="2.170.270.10">
    <property type="entry name" value="SET domain"/>
    <property type="match status" value="1"/>
</dbReference>
<dbReference type="SUPFAM" id="SSF82199">
    <property type="entry name" value="SET domain"/>
    <property type="match status" value="1"/>
</dbReference>
<dbReference type="FunCoup" id="A0A2G5ERS1">
    <property type="interactions" value="1535"/>
</dbReference>
<protein>
    <recommendedName>
        <fullName evidence="2">SET domain-containing protein</fullName>
    </recommendedName>
</protein>
<dbReference type="Pfam" id="PF25531">
    <property type="entry name" value="GYF_ATXR3"/>
    <property type="match status" value="2"/>
</dbReference>
<dbReference type="PANTHER" id="PTHR46655:SF1">
    <property type="entry name" value="HISTONE-LYSINE N-METHYLTRANSFERASE ATXR3"/>
    <property type="match status" value="1"/>
</dbReference>
<sequence length="2476" mass="283553">MSMGDGGVACMPSQHVMERLPITETYCRGNGGGFSSNSSLQQLQQRKQHVKKMVVKKEEFDLESSQKGELEKVDISSSSNNSSSIVNKVNDIEEVENGEIVPKEEVEEGELASGKDWNIEIENGEFIPEKLRKREVVEKGEFIPGKWRRVELERGEFIPDKRPKWESEKTEFPKGRRLSSELEKGEFVPDNWRKREFEKSEFGPGRRGPREELEKGEFVPYKLRKEDFLKDEFCYSKGPKRDIERDEFANEKGRGFERERTSASTKFTEEDAYQRKELSRSGNEWSKKYPRWDPGHNRDTKTGSRAPDGEPRSFKFETNDGKSYSKDYPSANWLKRQGADSGQNGRRYLGDFPDHSNPKSRRIYEGNNHSEYLEKHPSHHSVERSYGTASAVSRISSSSRYSSKHSDSSRRAQDRHGPSPNYYEQSLHDRARHQDRYEVSPISERSPNDQARYYNHRVRRSPHRSRHYDRREHSPGYMDSSPVGRGRSSHVRARPHDRRERTPGYLESSPHHDYRDRAPSYMERSPLDRDPSPYVQVRHPNSRNHTPGQERSPLDRGQPHDHLEDNAIRKGREEEQISIGEQSHDDKLSLMDPIGRDSIEHSSSRQPHVNKSLDNDSGFVETSFNDLSQSEEKPQNLVVDFVDLVPQVSGAAEEVSMEEDMDISNTPPHVPVVDDTVLGTWFYLDHFGMEQGPSKLCNLKRLVDEGVLQSDHLVKHSRNDWWVTVENAVSPLVTTNFQSIVSDTVSQLVSPPEAPGNLLEDVGDAGESALEVDQEPPVASPQLLLSSDDSVTASGPLENLHIDDRVDALLKGYAVIPGRELETLGEALHMTFAHTDWEKWGNSEGFAKSHPCTWEQYGHLREEEFNGSLDNTSNELVETRSIAPCNKDYAYPSCDSSDWFFGRWSCKGGDWKRNDDANLDKSCRRKLVLNDGYPLCEMPKSGYKDPRWLKKDELYYPSRSRRLSLPFWAFSLTEERNDGNGTSRTSQLKAPLAPRGVKGTMLPVVRINACVVNNQASLVPEPRVIVRGNERHSSRYNRSSNDGRSLSQEGTSRSKKVSEPKCTAPIITPKDHVCLVDELQLHLGDWYYFDGAGHEHGPSSFVELQAFVEKGTIQKHTSVFRKSDNIWVPVSYAALCSKASVYAQGQDMAPATDSSAVPSSQSEVSVDGVSNVSVSSFHHLHPQYIGYTRGKLHELVMKSYKSREFAAAINEVLDPWIHAKQVKKELESMQKFRRSEEDHYRKRARIVKGESEDDHDLEGHLQRVQMDDFLFDDICGDATFVQEKSTGSETNTESWGLLNGYLLARVFHFLRADMKSLAFSAATCRHWSEAVKFYRDITKQVDLSNSGPDCTDSMFRKIMHCYNNLKIASIVLIGCTNISADVLEEILLSFPSVSSIDIGGCMQFRELTRKFQNIKWINNRNLHDSKISEDSFFKQRSLKQITERGHSFTKAYKGSSSHLNEFCEGDFLQHDSSLDGRNSTSGLFPQSFYKRKKLDSRKSASVLSRDARMRHWLYRKSENGYKRIEEFLTLSLKEIMKENTFEFFIPKVAEIEERMKNGYYDGQGLKSVKEDVSRVCRDALKAKNRSDGRDMKPIIMQFVQLAASLEENAKKSSRERDELVKMLKDQSKKKNFKIMNDRKSTSRSNGTVYFNDGADYGDYISDQELRRRIFKLNKKPLDSDNETSDDLDQSSNDTGDDSESTVSDTESDLVSDGRGNCKGDRYFMGEEALDSTTEDREWGARMTKASLVPPVTRKYEVIDRYVIIADEEEVQRKMRVSLPEDYAEKVNAQKNPEESDMEIPEVKDYKPRKELGEEVLEQEVYGIDPYTYNLLLDSMPEETYWTIKDKQSFIENTLLCALNMKVRHFTGTGNAPMKYPLQPVVEEILKNAEDGDKRLIKMCQVILKAMRSRPEDNYIAYRKGLGVVCNKEEGFGQDDFVVEFLGEVYPAWKWFEKQDGIRSFQKNNKDPAPEFYNIYLERPKGDRDGYDLVVVDAMHKANYASRICHSCDPNCEAKVTAVDGQYQIGVYTVKPIGHGEEITFDYNSVTESKEEYEASVCLCGNHICRGSYLNLTGEGAYQKVLMECHGMLERHGLMLEACESNFVSEEDYIDLGRAGLGSCLLAGLPVWLVAYAARLVRFINFERTQLPEEILRRNLEEKRKYFSEMFVSDEKTEASDAEVQAEGVYNQRLQNLALTLDKVRYVMRCVYHDPQQAPPPLKKLTPEEVVSVLWKGEGSLVEELLECMAPHTEEQLFNDFQSEIHDHDPSGSDNLMVELQKSLLWLRERVRGLPCTYKCRHDAAADLIHIYAYTKCFFRVQEYKTVTSPPVYISPLDLGPKYADKLGSGFKEYSKKYGENYCLGQLMYWHSQNNADPDCCLLEARRGCLSLPEISSFYAKANKPSIQRVYGPRDLRFMLSRIEKHPQRPWPADRIWSFKSVSQVFGSPMLDAVVNKTSVDKDMLSWLKFRTPVFQAKWDK</sequence>
<dbReference type="EMBL" id="KZ305022">
    <property type="protein sequence ID" value="PIA58436.1"/>
    <property type="molecule type" value="Genomic_DNA"/>
</dbReference>
<feature type="compositionally biased region" description="Basic and acidic residues" evidence="1">
    <location>
        <begin position="509"/>
        <end position="518"/>
    </location>
</feature>
<dbReference type="SMART" id="SM00317">
    <property type="entry name" value="SET"/>
    <property type="match status" value="1"/>
</dbReference>
<feature type="compositionally biased region" description="Basic and acidic residues" evidence="1">
    <location>
        <begin position="582"/>
        <end position="603"/>
    </location>
</feature>
<feature type="region of interest" description="Disordered" evidence="1">
    <location>
        <begin position="58"/>
        <end position="90"/>
    </location>
</feature>